<comment type="function">
    <text evidence="3">Catalyzes a proton abstraction reaction that results in 2,5-elimination of pyruvate from 2-succinyl-5-enolpyruvyl-6-hydroxy-3-cyclohexene-1-carboxylate (SEPHCHC) and the formation of 2-succinyl-6-hydroxy-2,4-cyclohexadiene-1-carboxylate (SHCHC).</text>
</comment>
<reference evidence="5 6" key="1">
    <citation type="submission" date="2022-04" db="EMBL/GenBank/DDBJ databases">
        <title>Positive selection, recombination, and allopatry shape intraspecific diversity of widespread and dominant cyanobacteria.</title>
        <authorList>
            <person name="Wei J."/>
            <person name="Shu W."/>
            <person name="Hu C."/>
        </authorList>
    </citation>
    <scope>NUCLEOTIDE SEQUENCE [LARGE SCALE GENOMIC DNA]</scope>
    <source>
        <strain evidence="5 6">GB2-A5</strain>
    </source>
</reference>
<dbReference type="PANTHER" id="PTHR42916:SF1">
    <property type="entry name" value="PROTEIN PHYLLO, CHLOROPLASTIC"/>
    <property type="match status" value="1"/>
</dbReference>
<dbReference type="Gene3D" id="3.40.50.1820">
    <property type="entry name" value="alpha/beta hydrolase"/>
    <property type="match status" value="1"/>
</dbReference>
<protein>
    <recommendedName>
        <fullName evidence="3">Putative 2-succinyl-6-hydroxy-2,4-cyclohexadiene-1-carboxylate synthase</fullName>
        <shortName evidence="3">SHCHC synthase</shortName>
        <ecNumber evidence="3">4.2.99.20</ecNumber>
    </recommendedName>
</protein>
<evidence type="ECO:0000256" key="2">
    <source>
        <dbReference type="ARBA" id="ARBA00023239"/>
    </source>
</evidence>
<evidence type="ECO:0000256" key="1">
    <source>
        <dbReference type="ARBA" id="ARBA00022428"/>
    </source>
</evidence>
<feature type="domain" description="AB hydrolase-1" evidence="4">
    <location>
        <begin position="19"/>
        <end position="252"/>
    </location>
</feature>
<evidence type="ECO:0000259" key="4">
    <source>
        <dbReference type="Pfam" id="PF00561"/>
    </source>
</evidence>
<evidence type="ECO:0000313" key="6">
    <source>
        <dbReference type="Proteomes" id="UP001442494"/>
    </source>
</evidence>
<name>A0ABV0JJH5_9CYAN</name>
<comment type="caution">
    <text evidence="5">The sequence shown here is derived from an EMBL/GenBank/DDBJ whole genome shotgun (WGS) entry which is preliminary data.</text>
</comment>
<dbReference type="EMBL" id="JAMPKK010000005">
    <property type="protein sequence ID" value="MEP0863584.1"/>
    <property type="molecule type" value="Genomic_DNA"/>
</dbReference>
<comment type="subunit">
    <text evidence="3">Monomer.</text>
</comment>
<gene>
    <name evidence="3 5" type="primary">menH</name>
    <name evidence="5" type="ORF">NDI37_03775</name>
</gene>
<dbReference type="GO" id="GO:0070205">
    <property type="term" value="F:2-succinyl-6-hydroxy-2,4-cyclohexadiene-1-carboxylate synthase activity"/>
    <property type="evidence" value="ECO:0007669"/>
    <property type="project" value="UniProtKB-EC"/>
</dbReference>
<dbReference type="EC" id="4.2.99.20" evidence="3"/>
<sequence length="265" mass="30520">MNFDNYQFHYSFSGSTDKPLILFLHGFLGDINEFNQAISLLTDQFYCLAVDLPGHGKTRIIGEDNCYTMANTAHALIKLLDSLNIEKCFLVGYSMGGRLALYLVLNFPNYFHKVVLESASPGLKSEPERWERSQRDFEITHQLETTSFTSFISKWYNQPLFASLKKHPEFERLVEYRLQNNPIELAKSLRNLSSGCQPSLWENLKENKTPLLLLVGEYDEKFIKINSEMASLCESAKLNIIKTCGHNVHFENLNDFVKNVRLFLS</sequence>
<dbReference type="NCBIfam" id="TIGR03695">
    <property type="entry name" value="menH_SHCHC"/>
    <property type="match status" value="1"/>
</dbReference>
<comment type="similarity">
    <text evidence="3">Belongs to the AB hydrolase superfamily. MenH family.</text>
</comment>
<dbReference type="InterPro" id="IPR000073">
    <property type="entry name" value="AB_hydrolase_1"/>
</dbReference>
<comment type="pathway">
    <text evidence="3">Quinol/quinone metabolism; 1,4-dihydroxy-2-naphthoate biosynthesis; 1,4-dihydroxy-2-naphthoate from chorismate: step 3/7.</text>
</comment>
<accession>A0ABV0JJH5</accession>
<evidence type="ECO:0000256" key="3">
    <source>
        <dbReference type="HAMAP-Rule" id="MF_01660"/>
    </source>
</evidence>
<comment type="pathway">
    <text evidence="3">Cofactor biosynthesis; phylloquinone biosynthesis.</text>
</comment>
<keyword evidence="6" id="KW-1185">Reference proteome</keyword>
<comment type="catalytic activity">
    <reaction evidence="3">
        <text>5-enolpyruvoyl-6-hydroxy-2-succinyl-cyclohex-3-ene-1-carboxylate = (1R,6R)-6-hydroxy-2-succinyl-cyclohexa-2,4-diene-1-carboxylate + pyruvate</text>
        <dbReference type="Rhea" id="RHEA:25597"/>
        <dbReference type="ChEBI" id="CHEBI:15361"/>
        <dbReference type="ChEBI" id="CHEBI:58689"/>
        <dbReference type="ChEBI" id="CHEBI:58818"/>
        <dbReference type="EC" id="4.2.99.20"/>
    </reaction>
</comment>
<organism evidence="5 6">
    <name type="scientific">Funiculus sociatus GB2-A5</name>
    <dbReference type="NCBI Taxonomy" id="2933946"/>
    <lineage>
        <taxon>Bacteria</taxon>
        <taxon>Bacillati</taxon>
        <taxon>Cyanobacteriota</taxon>
        <taxon>Cyanophyceae</taxon>
        <taxon>Coleofasciculales</taxon>
        <taxon>Coleofasciculaceae</taxon>
        <taxon>Funiculus</taxon>
    </lineage>
</organism>
<dbReference type="RefSeq" id="WP_190418881.1">
    <property type="nucleotide sequence ID" value="NZ_JAMPKK010000005.1"/>
</dbReference>
<dbReference type="Pfam" id="PF00561">
    <property type="entry name" value="Abhydrolase_1"/>
    <property type="match status" value="1"/>
</dbReference>
<dbReference type="PRINTS" id="PR00111">
    <property type="entry name" value="ABHYDROLASE"/>
</dbReference>
<proteinExistence type="inferred from homology"/>
<dbReference type="InterPro" id="IPR029058">
    <property type="entry name" value="AB_hydrolase_fold"/>
</dbReference>
<dbReference type="HAMAP" id="MF_01660">
    <property type="entry name" value="MenH"/>
    <property type="match status" value="1"/>
</dbReference>
<dbReference type="InterPro" id="IPR022485">
    <property type="entry name" value="SHCHC_synthase_MenH"/>
</dbReference>
<keyword evidence="2 3" id="KW-0456">Lyase</keyword>
<dbReference type="PANTHER" id="PTHR42916">
    <property type="entry name" value="2-SUCCINYL-5-ENOLPYRUVYL-6-HYDROXY-3-CYCLOHEXENE-1-CARBOXYLATE SYNTHASE"/>
    <property type="match status" value="1"/>
</dbReference>
<dbReference type="SUPFAM" id="SSF53474">
    <property type="entry name" value="alpha/beta-Hydrolases"/>
    <property type="match status" value="1"/>
</dbReference>
<dbReference type="Proteomes" id="UP001442494">
    <property type="component" value="Unassembled WGS sequence"/>
</dbReference>
<evidence type="ECO:0000313" key="5">
    <source>
        <dbReference type="EMBL" id="MEP0863584.1"/>
    </source>
</evidence>
<keyword evidence="1" id="KW-0474">Menaquinone biosynthesis</keyword>